<accession>A0A9P3TE05</accession>
<reference evidence="1" key="2">
    <citation type="submission" date="2020-10" db="EMBL/GenBank/DDBJ databases">
        <authorList>
            <consortium name="NCBI Pathogen Detection Project"/>
        </authorList>
    </citation>
    <scope>NUCLEOTIDE SEQUENCE</scope>
    <source>
        <strain evidence="1">CAVp300</strain>
    </source>
</reference>
<sequence length="182" mass="20164">MMGINVVFKVKKITGLILFSSFILSGCQQLQSSYNSLSDGLNKLSIPNITDLKKNELDEKSFTKTSLKVICSDFHKNPYMANDKWNGKYVEFTDKIINVSQSGPRFTGDPDFKGTEAVFIFDSGIISSGYKRECKAGAFVKYDDIKKYNVGDVVTVKGVLLVDNDYSASNKISLSPAKVVNK</sequence>
<name>A0A9P3TE05_KLUIN</name>
<dbReference type="AlphaFoldDB" id="A0A9P3TE05"/>
<protein>
    <submittedName>
        <fullName evidence="1">Uncharacterized protein</fullName>
    </submittedName>
</protein>
<gene>
    <name evidence="1" type="ORF">I8531_005419</name>
</gene>
<dbReference type="Proteomes" id="UP000867740">
    <property type="component" value="Unassembled WGS sequence"/>
</dbReference>
<evidence type="ECO:0000313" key="1">
    <source>
        <dbReference type="EMBL" id="HAT3585006.1"/>
    </source>
</evidence>
<proteinExistence type="predicted"/>
<dbReference type="EMBL" id="DACSUM010000088">
    <property type="protein sequence ID" value="HAT3585006.1"/>
    <property type="molecule type" value="Genomic_DNA"/>
</dbReference>
<comment type="caution">
    <text evidence="1">The sequence shown here is derived from an EMBL/GenBank/DDBJ whole genome shotgun (WGS) entry which is preliminary data.</text>
</comment>
<reference evidence="1" key="1">
    <citation type="journal article" date="2018" name="Genome Biol.">
        <title>SKESA: strategic k-mer extension for scrupulous assemblies.</title>
        <authorList>
            <person name="Souvorov A."/>
            <person name="Agarwala R."/>
            <person name="Lipman D.J."/>
        </authorList>
    </citation>
    <scope>NUCLEOTIDE SEQUENCE</scope>
    <source>
        <strain evidence="1">CAVp300</strain>
    </source>
</reference>
<organism evidence="1 2">
    <name type="scientific">Kluyvera intermedia</name>
    <name type="common">Enterobacter intermedius</name>
    <dbReference type="NCBI Taxonomy" id="61648"/>
    <lineage>
        <taxon>Bacteria</taxon>
        <taxon>Pseudomonadati</taxon>
        <taxon>Pseudomonadota</taxon>
        <taxon>Gammaproteobacteria</taxon>
        <taxon>Enterobacterales</taxon>
        <taxon>Enterobacteriaceae</taxon>
        <taxon>Kluyvera</taxon>
    </lineage>
</organism>
<dbReference type="RefSeq" id="WP_047373163.1">
    <property type="nucleotide sequence ID" value="NZ_CABMNU010000005.1"/>
</dbReference>
<evidence type="ECO:0000313" key="2">
    <source>
        <dbReference type="Proteomes" id="UP000867740"/>
    </source>
</evidence>